<keyword evidence="2" id="KW-0418">Kinase</keyword>
<evidence type="ECO:0000256" key="1">
    <source>
        <dbReference type="ARBA" id="ARBA00022553"/>
    </source>
</evidence>
<sequence length="354" mass="40655">MRYIYIILLSLVSLASNAQTFPYRYLPPITIAPTEEASCMFFDKEGMMWVGTNAGVKSYDGYHVRTYKTNAYQPGILPNNTIRSIAEDHQDNLWLGTRNGLVRMNKRTGEFKTFFLPEESQRIIYTLFVSKDGTLWIGTDGGLSYFNSKTETFYTYNNKNARLIDIDGSKNRITNYSVKAIIEDRNGDLLIGTWSAGLLRFRRGGNTFYRYPRLNATNSAYSLFLDKHDHLWVGTWGYGVVRLDNPGNVRQPEMHQYPYSTNHFDIFCKIVHDPVTKTLWACTREGVCYLEEDMPNAEWKGYTSIGDNPLNFNNDIATDGKGNIWLCTQNNGILQVNTQPSLFKLWNLDTSHTH</sequence>
<dbReference type="Pfam" id="PF07494">
    <property type="entry name" value="Reg_prop"/>
    <property type="match status" value="3"/>
</dbReference>
<gene>
    <name evidence="2" type="ORF">OBE_07853</name>
</gene>
<comment type="caution">
    <text evidence="2">The sequence shown here is derived from an EMBL/GenBank/DDBJ whole genome shotgun (WGS) entry which is preliminary data.</text>
</comment>
<dbReference type="InterPro" id="IPR011110">
    <property type="entry name" value="Reg_prop"/>
</dbReference>
<dbReference type="Gene3D" id="2.130.10.10">
    <property type="entry name" value="YVTN repeat-like/Quinoprotein amine dehydrogenase"/>
    <property type="match status" value="2"/>
</dbReference>
<reference evidence="2" key="1">
    <citation type="journal article" date="2013" name="Environ. Microbiol.">
        <title>Microbiota from the distal guts of lean and obese adolescents exhibit partial functional redundancy besides clear differences in community structure.</title>
        <authorList>
            <person name="Ferrer M."/>
            <person name="Ruiz A."/>
            <person name="Lanza F."/>
            <person name="Haange S.B."/>
            <person name="Oberbach A."/>
            <person name="Till H."/>
            <person name="Bargiela R."/>
            <person name="Campoy C."/>
            <person name="Segura M.T."/>
            <person name="Richter M."/>
            <person name="von Bergen M."/>
            <person name="Seifert J."/>
            <person name="Suarez A."/>
        </authorList>
    </citation>
    <scope>NUCLEOTIDE SEQUENCE</scope>
</reference>
<keyword evidence="2" id="KW-0808">Transferase</keyword>
<keyword evidence="1" id="KW-0597">Phosphoprotein</keyword>
<proteinExistence type="predicted"/>
<dbReference type="GO" id="GO:0000155">
    <property type="term" value="F:phosphorelay sensor kinase activity"/>
    <property type="evidence" value="ECO:0007669"/>
    <property type="project" value="TreeGrafter"/>
</dbReference>
<protein>
    <submittedName>
        <fullName evidence="2">Two-component system sensor histidine kinase/response regulator</fullName>
    </submittedName>
</protein>
<dbReference type="SUPFAM" id="SSF63829">
    <property type="entry name" value="Calcium-dependent phosphotriesterase"/>
    <property type="match status" value="1"/>
</dbReference>
<feature type="non-terminal residue" evidence="2">
    <location>
        <position position="354"/>
    </location>
</feature>
<dbReference type="PANTHER" id="PTHR43547">
    <property type="entry name" value="TWO-COMPONENT HISTIDINE KINASE"/>
    <property type="match status" value="1"/>
</dbReference>
<evidence type="ECO:0000313" key="2">
    <source>
        <dbReference type="EMBL" id="EKC62688.1"/>
    </source>
</evidence>
<accession>K1SYG2</accession>
<dbReference type="EMBL" id="AJWZ01005399">
    <property type="protein sequence ID" value="EKC62688.1"/>
    <property type="molecule type" value="Genomic_DNA"/>
</dbReference>
<dbReference type="AlphaFoldDB" id="K1SYG2"/>
<name>K1SYG2_9ZZZZ</name>
<dbReference type="InterPro" id="IPR015943">
    <property type="entry name" value="WD40/YVTN_repeat-like_dom_sf"/>
</dbReference>
<dbReference type="PANTHER" id="PTHR43547:SF2">
    <property type="entry name" value="HYBRID SIGNAL TRANSDUCTION HISTIDINE KINASE C"/>
    <property type="match status" value="1"/>
</dbReference>
<organism evidence="2">
    <name type="scientific">human gut metagenome</name>
    <dbReference type="NCBI Taxonomy" id="408170"/>
    <lineage>
        <taxon>unclassified sequences</taxon>
        <taxon>metagenomes</taxon>
        <taxon>organismal metagenomes</taxon>
    </lineage>
</organism>